<dbReference type="AlphaFoldDB" id="A0A4R5M2D2"/>
<dbReference type="PROSITE" id="PS50977">
    <property type="entry name" value="HTH_TETR_2"/>
    <property type="match status" value="1"/>
</dbReference>
<keyword evidence="1 2" id="KW-0238">DNA-binding</keyword>
<evidence type="ECO:0000256" key="2">
    <source>
        <dbReference type="PROSITE-ProRule" id="PRU00335"/>
    </source>
</evidence>
<dbReference type="OrthoDB" id="9085414at2"/>
<reference evidence="5 6" key="1">
    <citation type="submission" date="2019-03" db="EMBL/GenBank/DDBJ databases">
        <title>Paraburkholderia sp. 4M-K11, isolated from subtropical forest soil.</title>
        <authorList>
            <person name="Gao Z.-H."/>
            <person name="Qiu L.-H."/>
        </authorList>
    </citation>
    <scope>NUCLEOTIDE SEQUENCE [LARGE SCALE GENOMIC DNA]</scope>
    <source>
        <strain evidence="5 6">4M-K11</strain>
    </source>
</reference>
<evidence type="ECO:0000313" key="5">
    <source>
        <dbReference type="EMBL" id="TDG19333.1"/>
    </source>
</evidence>
<dbReference type="PANTHER" id="PTHR30055">
    <property type="entry name" value="HTH-TYPE TRANSCRIPTIONAL REGULATOR RUTR"/>
    <property type="match status" value="1"/>
</dbReference>
<dbReference type="PANTHER" id="PTHR30055:SF200">
    <property type="entry name" value="HTH-TYPE TRANSCRIPTIONAL REPRESSOR BDCR"/>
    <property type="match status" value="1"/>
</dbReference>
<dbReference type="Gene3D" id="1.10.357.10">
    <property type="entry name" value="Tetracycline Repressor, domain 2"/>
    <property type="match status" value="1"/>
</dbReference>
<dbReference type="Pfam" id="PF00440">
    <property type="entry name" value="TetR_N"/>
    <property type="match status" value="1"/>
</dbReference>
<gene>
    <name evidence="5" type="ORF">EYW47_30525</name>
</gene>
<dbReference type="PRINTS" id="PR00455">
    <property type="entry name" value="HTHTETR"/>
</dbReference>
<comment type="caution">
    <text evidence="5">The sequence shown here is derived from an EMBL/GenBank/DDBJ whole genome shotgun (WGS) entry which is preliminary data.</text>
</comment>
<proteinExistence type="predicted"/>
<name>A0A4R5M2D2_9BURK</name>
<evidence type="ECO:0000256" key="3">
    <source>
        <dbReference type="SAM" id="MobiDB-lite"/>
    </source>
</evidence>
<dbReference type="GO" id="GO:0003700">
    <property type="term" value="F:DNA-binding transcription factor activity"/>
    <property type="evidence" value="ECO:0007669"/>
    <property type="project" value="TreeGrafter"/>
</dbReference>
<evidence type="ECO:0000313" key="6">
    <source>
        <dbReference type="Proteomes" id="UP000295722"/>
    </source>
</evidence>
<accession>A0A4R5M2D2</accession>
<dbReference type="InterPro" id="IPR050109">
    <property type="entry name" value="HTH-type_TetR-like_transc_reg"/>
</dbReference>
<keyword evidence="6" id="KW-1185">Reference proteome</keyword>
<feature type="region of interest" description="Disordered" evidence="3">
    <location>
        <begin position="1"/>
        <end position="22"/>
    </location>
</feature>
<evidence type="ECO:0000259" key="4">
    <source>
        <dbReference type="PROSITE" id="PS50977"/>
    </source>
</evidence>
<dbReference type="Proteomes" id="UP000295722">
    <property type="component" value="Unassembled WGS sequence"/>
</dbReference>
<protein>
    <submittedName>
        <fullName evidence="5">TetR/AcrR family transcriptional regulator</fullName>
    </submittedName>
</protein>
<sequence>MLHRSEMSDDSADSIRNRDGMRPRMSAIEARKAILESAVALAGEEGLESVSLTRLARHAGLHKMAIYRAFGSREALLEACVEELCQRERNRWNAMASCIDQQSCLDQRDRVVDVMVGLVVERLSTSSIKVLASQAIGQGHPFSFNLWEHERSFRALLVTLANSAGVLNPEALADTLMLVCRGVALTPRVERDAQRVDQRVRDLSLHIIVSYVDGAGHHRTRSRTPSCCA</sequence>
<organism evidence="5 6">
    <name type="scientific">Paraburkholderia silviterrae</name>
    <dbReference type="NCBI Taxonomy" id="2528715"/>
    <lineage>
        <taxon>Bacteria</taxon>
        <taxon>Pseudomonadati</taxon>
        <taxon>Pseudomonadota</taxon>
        <taxon>Betaproteobacteria</taxon>
        <taxon>Burkholderiales</taxon>
        <taxon>Burkholderiaceae</taxon>
        <taxon>Paraburkholderia</taxon>
    </lineage>
</organism>
<dbReference type="InterPro" id="IPR009057">
    <property type="entry name" value="Homeodomain-like_sf"/>
</dbReference>
<dbReference type="InterPro" id="IPR001647">
    <property type="entry name" value="HTH_TetR"/>
</dbReference>
<evidence type="ECO:0000256" key="1">
    <source>
        <dbReference type="ARBA" id="ARBA00023125"/>
    </source>
</evidence>
<feature type="DNA-binding region" description="H-T-H motif" evidence="2">
    <location>
        <begin position="51"/>
        <end position="70"/>
    </location>
</feature>
<dbReference type="GO" id="GO:0000976">
    <property type="term" value="F:transcription cis-regulatory region binding"/>
    <property type="evidence" value="ECO:0007669"/>
    <property type="project" value="TreeGrafter"/>
</dbReference>
<feature type="domain" description="HTH tetR-type" evidence="4">
    <location>
        <begin position="28"/>
        <end position="88"/>
    </location>
</feature>
<dbReference type="EMBL" id="SMRP01000022">
    <property type="protein sequence ID" value="TDG19333.1"/>
    <property type="molecule type" value="Genomic_DNA"/>
</dbReference>
<dbReference type="SUPFAM" id="SSF46689">
    <property type="entry name" value="Homeodomain-like"/>
    <property type="match status" value="1"/>
</dbReference>